<dbReference type="InterPro" id="IPR051332">
    <property type="entry name" value="Fosfomycin_Res_Enzymes"/>
</dbReference>
<feature type="region of interest" description="Disordered" evidence="2">
    <location>
        <begin position="1"/>
        <end position="26"/>
    </location>
</feature>
<evidence type="ECO:0000313" key="5">
    <source>
        <dbReference type="Proteomes" id="UP000294894"/>
    </source>
</evidence>
<evidence type="ECO:0000259" key="3">
    <source>
        <dbReference type="PROSITE" id="PS51819"/>
    </source>
</evidence>
<keyword evidence="1" id="KW-0479">Metal-binding</keyword>
<dbReference type="KEGG" id="noy:EXE57_00575"/>
<reference evidence="4 5" key="1">
    <citation type="submission" date="2019-03" db="EMBL/GenBank/DDBJ databases">
        <title>Three New Species of Nocardioides, Nocardioides euryhalodurans sp. nov., Nocardioides seonyuensis sp. nov. and Nocardioides eburneoflavus sp. nov., Iolated from Soil.</title>
        <authorList>
            <person name="Roh S.G."/>
            <person name="Lee C."/>
            <person name="Kim M.-K."/>
            <person name="Kim S.B."/>
        </authorList>
    </citation>
    <scope>NUCLEOTIDE SEQUENCE [LARGE SCALE GENOMIC DNA]</scope>
    <source>
        <strain evidence="4 5">MMS17-SY117</strain>
    </source>
</reference>
<name>A0A4P7GH04_9ACTN</name>
<proteinExistence type="predicted"/>
<feature type="domain" description="VOC" evidence="3">
    <location>
        <begin position="39"/>
        <end position="158"/>
    </location>
</feature>
<dbReference type="GO" id="GO:0046872">
    <property type="term" value="F:metal ion binding"/>
    <property type="evidence" value="ECO:0007669"/>
    <property type="project" value="UniProtKB-KW"/>
</dbReference>
<dbReference type="PANTHER" id="PTHR36113">
    <property type="entry name" value="LYASE, PUTATIVE-RELATED-RELATED"/>
    <property type="match status" value="1"/>
</dbReference>
<organism evidence="4 5">
    <name type="scientific">Nocardioides euryhalodurans</name>
    <dbReference type="NCBI Taxonomy" id="2518370"/>
    <lineage>
        <taxon>Bacteria</taxon>
        <taxon>Bacillati</taxon>
        <taxon>Actinomycetota</taxon>
        <taxon>Actinomycetes</taxon>
        <taxon>Propionibacteriales</taxon>
        <taxon>Nocardioidaceae</taxon>
        <taxon>Nocardioides</taxon>
    </lineage>
</organism>
<dbReference type="SUPFAM" id="SSF54593">
    <property type="entry name" value="Glyoxalase/Bleomycin resistance protein/Dihydroxybiphenyl dioxygenase"/>
    <property type="match status" value="1"/>
</dbReference>
<dbReference type="Pfam" id="PF00903">
    <property type="entry name" value="Glyoxalase"/>
    <property type="match status" value="1"/>
</dbReference>
<dbReference type="PROSITE" id="PS51819">
    <property type="entry name" value="VOC"/>
    <property type="match status" value="1"/>
</dbReference>
<keyword evidence="5" id="KW-1185">Reference proteome</keyword>
<accession>A0A4P7GH04</accession>
<dbReference type="EMBL" id="CP038267">
    <property type="protein sequence ID" value="QBR90927.1"/>
    <property type="molecule type" value="Genomic_DNA"/>
</dbReference>
<dbReference type="InterPro" id="IPR004360">
    <property type="entry name" value="Glyas_Fos-R_dOase_dom"/>
</dbReference>
<dbReference type="AlphaFoldDB" id="A0A4P7GH04"/>
<evidence type="ECO:0000256" key="2">
    <source>
        <dbReference type="SAM" id="MobiDB-lite"/>
    </source>
</evidence>
<sequence>MGLLRPPPGATVAPARSAGPERTATQHVRGGGAVITFAGISHLALTVTDLDVSERFYTEVLDFVTVLDVGHGRVLMHPGTGFTLGLARHEEAYGGPFTELRTGLDHLGLTASSREELEEWVRRFDEWGVTYTPIRDMEMGSHLNFRDPDGIALELDCPNELAETARAALASGATAEDIAAFVAEHLGPELAPRPLPVR</sequence>
<evidence type="ECO:0000313" key="4">
    <source>
        <dbReference type="EMBL" id="QBR90927.1"/>
    </source>
</evidence>
<dbReference type="Proteomes" id="UP000294894">
    <property type="component" value="Chromosome"/>
</dbReference>
<protein>
    <submittedName>
        <fullName evidence="4">VOC family protein</fullName>
    </submittedName>
</protein>
<evidence type="ECO:0000256" key="1">
    <source>
        <dbReference type="ARBA" id="ARBA00022723"/>
    </source>
</evidence>
<dbReference type="CDD" id="cd06587">
    <property type="entry name" value="VOC"/>
    <property type="match status" value="1"/>
</dbReference>
<dbReference type="InterPro" id="IPR037523">
    <property type="entry name" value="VOC_core"/>
</dbReference>
<dbReference type="PANTHER" id="PTHR36113:SF6">
    <property type="entry name" value="FOSFOMYCIN RESISTANCE PROTEIN FOSX"/>
    <property type="match status" value="1"/>
</dbReference>
<dbReference type="InterPro" id="IPR029068">
    <property type="entry name" value="Glyas_Bleomycin-R_OHBP_Dase"/>
</dbReference>
<dbReference type="OrthoDB" id="317332at2"/>
<gene>
    <name evidence="4" type="ORF">EXE57_00575</name>
</gene>
<dbReference type="Gene3D" id="3.10.180.10">
    <property type="entry name" value="2,3-Dihydroxybiphenyl 1,2-Dioxygenase, domain 1"/>
    <property type="match status" value="1"/>
</dbReference>